<name>A0A1I8PYK3_STOCA</name>
<keyword evidence="2" id="KW-1185">Reference proteome</keyword>
<dbReference type="OrthoDB" id="8031146at2759"/>
<evidence type="ECO:0000313" key="1">
    <source>
        <dbReference type="EnsemblMetazoa" id="SCAU012246-PA"/>
    </source>
</evidence>
<proteinExistence type="predicted"/>
<dbReference type="AlphaFoldDB" id="A0A1I8PYK3"/>
<dbReference type="VEuPathDB" id="VectorBase:SCAU012246"/>
<dbReference type="EnsemblMetazoa" id="SCAU012246-RA">
    <property type="protein sequence ID" value="SCAU012246-PA"/>
    <property type="gene ID" value="SCAU012246"/>
</dbReference>
<protein>
    <recommendedName>
        <fullName evidence="3">LITAF domain-containing protein</fullName>
    </recommendedName>
</protein>
<evidence type="ECO:0008006" key="3">
    <source>
        <dbReference type="Google" id="ProtNLM"/>
    </source>
</evidence>
<dbReference type="KEGG" id="scac:106090430"/>
<evidence type="ECO:0000313" key="2">
    <source>
        <dbReference type="Proteomes" id="UP000095300"/>
    </source>
</evidence>
<sequence length="169" mass="18346">MDHPQQMDTVAKQNRIKLKLIPAKSSDVSNGQVIASLVVVNDEGEANGGAGDGSNALPYIDEAVTATNVNQLQSVRDVKEEKPRVRFYAVGPSTYKVKCPLCHQNANACVMRGASCKDATCCLSLLSCVFPIFWLCCLCTWCGCNSEWHTNSLYCSQCGGKLGKLRKPL</sequence>
<dbReference type="Proteomes" id="UP000095300">
    <property type="component" value="Unassembled WGS sequence"/>
</dbReference>
<reference evidence="1" key="1">
    <citation type="submission" date="2020-05" db="UniProtKB">
        <authorList>
            <consortium name="EnsemblMetazoa"/>
        </authorList>
    </citation>
    <scope>IDENTIFICATION</scope>
    <source>
        <strain evidence="1">USDA</strain>
    </source>
</reference>
<organism evidence="1 2">
    <name type="scientific">Stomoxys calcitrans</name>
    <name type="common">Stable fly</name>
    <name type="synonym">Conops calcitrans</name>
    <dbReference type="NCBI Taxonomy" id="35570"/>
    <lineage>
        <taxon>Eukaryota</taxon>
        <taxon>Metazoa</taxon>
        <taxon>Ecdysozoa</taxon>
        <taxon>Arthropoda</taxon>
        <taxon>Hexapoda</taxon>
        <taxon>Insecta</taxon>
        <taxon>Pterygota</taxon>
        <taxon>Neoptera</taxon>
        <taxon>Endopterygota</taxon>
        <taxon>Diptera</taxon>
        <taxon>Brachycera</taxon>
        <taxon>Muscomorpha</taxon>
        <taxon>Muscoidea</taxon>
        <taxon>Muscidae</taxon>
        <taxon>Stomoxys</taxon>
    </lineage>
</organism>
<gene>
    <name evidence="1" type="primary">106090430</name>
</gene>
<accession>A0A1I8PYK3</accession>